<protein>
    <submittedName>
        <fullName evidence="1">Uncharacterized protein</fullName>
    </submittedName>
</protein>
<name>A0ABV3GAE1_MICGL</name>
<dbReference type="RefSeq" id="WP_061252367.1">
    <property type="nucleotide sequence ID" value="NZ_JBFALK010000003.1"/>
</dbReference>
<accession>A0ABV3GAE1</accession>
<proteinExistence type="predicted"/>
<dbReference type="EMBL" id="JBFALK010000003">
    <property type="protein sequence ID" value="MEV0968605.1"/>
    <property type="molecule type" value="Genomic_DNA"/>
</dbReference>
<reference evidence="1 2" key="1">
    <citation type="submission" date="2024-06" db="EMBL/GenBank/DDBJ databases">
        <title>The Natural Products Discovery Center: Release of the First 8490 Sequenced Strains for Exploring Actinobacteria Biosynthetic Diversity.</title>
        <authorList>
            <person name="Kalkreuter E."/>
            <person name="Kautsar S.A."/>
            <person name="Yang D."/>
            <person name="Bader C.D."/>
            <person name="Teijaro C.N."/>
            <person name="Fluegel L."/>
            <person name="Davis C.M."/>
            <person name="Simpson J.R."/>
            <person name="Lauterbach L."/>
            <person name="Steele A.D."/>
            <person name="Gui C."/>
            <person name="Meng S."/>
            <person name="Li G."/>
            <person name="Viehrig K."/>
            <person name="Ye F."/>
            <person name="Su P."/>
            <person name="Kiefer A.F."/>
            <person name="Nichols A."/>
            <person name="Cepeda A.J."/>
            <person name="Yan W."/>
            <person name="Fan B."/>
            <person name="Jiang Y."/>
            <person name="Adhikari A."/>
            <person name="Zheng C.-J."/>
            <person name="Schuster L."/>
            <person name="Cowan T.M."/>
            <person name="Smanski M.J."/>
            <person name="Chevrette M.G."/>
            <person name="De Carvalho L.P.S."/>
            <person name="Shen B."/>
        </authorList>
    </citation>
    <scope>NUCLEOTIDE SEQUENCE [LARGE SCALE GENOMIC DNA]</scope>
    <source>
        <strain evidence="1 2">NPDC050100</strain>
    </source>
</reference>
<sequence>MSSGPEFGDRLWDMPNDWPEFVQHDPISWTHRAWTGLAFDVDGWVEVPGASPARLRPLRPARW</sequence>
<comment type="caution">
    <text evidence="1">The sequence shown here is derived from an EMBL/GenBank/DDBJ whole genome shotgun (WGS) entry which is preliminary data.</text>
</comment>
<dbReference type="Proteomes" id="UP001551675">
    <property type="component" value="Unassembled WGS sequence"/>
</dbReference>
<evidence type="ECO:0000313" key="2">
    <source>
        <dbReference type="Proteomes" id="UP001551675"/>
    </source>
</evidence>
<evidence type="ECO:0000313" key="1">
    <source>
        <dbReference type="EMBL" id="MEV0968605.1"/>
    </source>
</evidence>
<organism evidence="1 2">
    <name type="scientific">Microtetraspora glauca</name>
    <dbReference type="NCBI Taxonomy" id="1996"/>
    <lineage>
        <taxon>Bacteria</taxon>
        <taxon>Bacillati</taxon>
        <taxon>Actinomycetota</taxon>
        <taxon>Actinomycetes</taxon>
        <taxon>Streptosporangiales</taxon>
        <taxon>Streptosporangiaceae</taxon>
        <taxon>Microtetraspora</taxon>
    </lineage>
</organism>
<gene>
    <name evidence="1" type="ORF">AB0I59_08225</name>
</gene>
<keyword evidence="2" id="KW-1185">Reference proteome</keyword>